<organism evidence="5 7">
    <name type="scientific">Candidatus Chlorohelix allophototropha</name>
    <dbReference type="NCBI Taxonomy" id="3003348"/>
    <lineage>
        <taxon>Bacteria</taxon>
        <taxon>Bacillati</taxon>
        <taxon>Chloroflexota</taxon>
        <taxon>Chloroflexia</taxon>
        <taxon>Candidatus Chloroheliales</taxon>
        <taxon>Candidatus Chloroheliaceae</taxon>
        <taxon>Candidatus Chlorohelix</taxon>
    </lineage>
</organism>
<feature type="transmembrane region" description="Helical" evidence="3">
    <location>
        <begin position="210"/>
        <end position="230"/>
    </location>
</feature>
<evidence type="ECO:0000256" key="1">
    <source>
        <dbReference type="ARBA" id="ARBA00022737"/>
    </source>
</evidence>
<evidence type="ECO:0000313" key="6">
    <source>
        <dbReference type="EMBL" id="WJW68013.1"/>
    </source>
</evidence>
<keyword evidence="8" id="KW-1185">Reference proteome</keyword>
<dbReference type="PANTHER" id="PTHR41710:SF2">
    <property type="entry name" value="GLYCOSYL TRANSFERASE FAMILY 39_83 DOMAIN-CONTAINING PROTEIN"/>
    <property type="match status" value="1"/>
</dbReference>
<feature type="transmembrane region" description="Helical" evidence="3">
    <location>
        <begin position="581"/>
        <end position="603"/>
    </location>
</feature>
<feature type="transmembrane region" description="Helical" evidence="3">
    <location>
        <begin position="656"/>
        <end position="674"/>
    </location>
</feature>
<dbReference type="InterPro" id="IPR038731">
    <property type="entry name" value="RgtA/B/C-like"/>
</dbReference>
<sequence>MSKSYANRIDTPEQFNGDIEEKLQPSALDRVLAFGWLNWESILWIAIIVLAIASRFASLDLKAIHHDESIHAKWSYDMFKGTFIYRYDPTWHGPLLYYLVSASFMLFGGDNETTARLMPALFGIATVSICWFLRPLLGRFGALFAGTLVLISPTILYFNRSLRHDSFALFGELLFAIGVFRFLQSRKWLWMAWAGLGLAITYASHEMVFLNTVILVSWLGLAFVVELVTLPKEVKNRIAKRITERLQEIKKKPEQSPEQTKRAIITDGELDEPEITPQEIAVSEEAPTLEPQNVNLPAEQEILAPAPLSWWRALLIYTPAGWFGFSYTLAGTLLLATLVSLRFALTPKNPILPNNGIPKGNLFLIGPEVDKWLAYVVNGALLGIALGLVAGWLVSLADVAEDDKFAGSAALRGAIRIFRQPKAIAAFFIAFALIYIPLFGNFFTYIPGLADGIFRGVEYWASVHNSRRLDQPWFYYPMLMMLYETLPFLLSLVALVIIPVAWFRRSMGKGQLIFSVKGLFAGYTLWWSGLAMVMYSIAGEKVPWLNMQVALPAILAAGVLVQRTVQRVDWRSVVKPSQGLLFGALFILMFAGIAVIIGQLIGIGELGSTVTPADGTTIESSRLYRTLETILVLIVLVLLFYFALKLWRSGRIAGKTMRAVILTIVVLALGGYGLKSSIAANYEHPDSAVEPLVQVQTAPDVVLFTKRLERLARDARDQFRTTPPTPGTTTQAADPAGIKGLPILVSNEVAWPLVWYLRSYTDVGYFTPNDDITQTDVEALPLKDSRGNPYAVIAIQLSEDQTKLQAALKGQYTRYQIRFRWWFPEDANGYGSIGIVPPGSIAPDLDKKKIQNTDWGKLWDTFTKQPSADQMWRYIMYRELATTPGQVDLVYYIRNELEPDLPLVSNTPPATVSPQPTETATNGVFDMTTSKQAGTSNGQYRLPRTLTVAPNGDFLVLDSGNGRVQRFSADGKFLSKFGKAGSDDGQFALIQLSTGSPATSNEQNDGGPGGIAVDEDGNIYVADTWGYRIEKFDANGNFLLKWGEGMNSRNDPAQALQNPKGFYGPRGLFYDRNRKELYVADTGNRRIVVFDKNGVPLRQFGTSGSAPGQFDEPTSVAVSDAGKVFVTDLHNKRVQVLDLDGKYLSEITIPYWHEQPLSEPYITLDKAGNAYISDAANATIYRIGKDDQELGIINDSALINPLGLVIGNDGNLYIADAKRHSIIKLLL</sequence>
<feature type="repeat" description="NHL" evidence="2">
    <location>
        <begin position="1057"/>
        <end position="1093"/>
    </location>
</feature>
<feature type="transmembrane region" description="Helical" evidence="3">
    <location>
        <begin position="90"/>
        <end position="109"/>
    </location>
</feature>
<dbReference type="InterPro" id="IPR011042">
    <property type="entry name" value="6-blade_b-propeller_TolB-like"/>
</dbReference>
<dbReference type="SUPFAM" id="SSF101898">
    <property type="entry name" value="NHL repeat"/>
    <property type="match status" value="1"/>
</dbReference>
<feature type="transmembrane region" description="Helical" evidence="3">
    <location>
        <begin position="623"/>
        <end position="644"/>
    </location>
</feature>
<dbReference type="InterPro" id="IPR001258">
    <property type="entry name" value="NHL_repeat"/>
</dbReference>
<name>A0A8T7M7Z1_9CHLR</name>
<dbReference type="EMBL" id="JACATZ010000003">
    <property type="protein sequence ID" value="NWJ48072.1"/>
    <property type="molecule type" value="Genomic_DNA"/>
</dbReference>
<reference evidence="6" key="2">
    <citation type="journal article" date="2024" name="Nature">
        <title>Anoxygenic phototroph of the Chloroflexota uses a type I reaction centre.</title>
        <authorList>
            <person name="Tsuji J.M."/>
            <person name="Shaw N.A."/>
            <person name="Nagashima S."/>
            <person name="Venkiteswaran J.J."/>
            <person name="Schiff S.L."/>
            <person name="Watanabe T."/>
            <person name="Fukui M."/>
            <person name="Hanada S."/>
            <person name="Tank M."/>
            <person name="Neufeld J.D."/>
        </authorList>
    </citation>
    <scope>NUCLEOTIDE SEQUENCE</scope>
    <source>
        <strain evidence="6">L227-S17</strain>
    </source>
</reference>
<dbReference type="Proteomes" id="UP001431572">
    <property type="component" value="Chromosome 2"/>
</dbReference>
<evidence type="ECO:0000313" key="8">
    <source>
        <dbReference type="Proteomes" id="UP001431572"/>
    </source>
</evidence>
<feature type="transmembrane region" description="Helical" evidence="3">
    <location>
        <begin position="115"/>
        <end position="133"/>
    </location>
</feature>
<feature type="transmembrane region" description="Helical" evidence="3">
    <location>
        <begin position="322"/>
        <end position="345"/>
    </location>
</feature>
<accession>A0A8T7M7Z1</accession>
<feature type="transmembrane region" description="Helical" evidence="3">
    <location>
        <begin position="474"/>
        <end position="502"/>
    </location>
</feature>
<keyword evidence="3" id="KW-0812">Transmembrane</keyword>
<dbReference type="AlphaFoldDB" id="A0A8T7M7Z1"/>
<feature type="transmembrane region" description="Helical" evidence="3">
    <location>
        <begin position="424"/>
        <end position="446"/>
    </location>
</feature>
<dbReference type="PROSITE" id="PS51125">
    <property type="entry name" value="NHL"/>
    <property type="match status" value="4"/>
</dbReference>
<evidence type="ECO:0000256" key="3">
    <source>
        <dbReference type="SAM" id="Phobius"/>
    </source>
</evidence>
<dbReference type="Pfam" id="PF17170">
    <property type="entry name" value="DUF5128"/>
    <property type="match status" value="1"/>
</dbReference>
<feature type="repeat" description="NHL" evidence="2">
    <location>
        <begin position="934"/>
        <end position="970"/>
    </location>
</feature>
<dbReference type="RefSeq" id="WP_341469916.1">
    <property type="nucleotide sequence ID" value="NZ_CP128400.1"/>
</dbReference>
<reference evidence="5 7" key="1">
    <citation type="submission" date="2020-06" db="EMBL/GenBank/DDBJ databases">
        <title>Anoxygenic phototrophic Chloroflexota member uses a Type I reaction center.</title>
        <authorList>
            <person name="Tsuji J.M."/>
            <person name="Shaw N.A."/>
            <person name="Nagashima S."/>
            <person name="Venkiteswaran J."/>
            <person name="Schiff S.L."/>
            <person name="Hanada S."/>
            <person name="Tank M."/>
            <person name="Neufeld J.D."/>
        </authorList>
    </citation>
    <scope>NUCLEOTIDE SEQUENCE [LARGE SCALE GENOMIC DNA]</scope>
    <source>
        <strain evidence="5">L227-S17</strain>
    </source>
</reference>
<dbReference type="NCBIfam" id="TIGR03663">
    <property type="entry name" value="flippase activity-associated protein Agl23"/>
    <property type="match status" value="1"/>
</dbReference>
<dbReference type="EMBL" id="CP128400">
    <property type="protein sequence ID" value="WJW68013.1"/>
    <property type="molecule type" value="Genomic_DNA"/>
</dbReference>
<gene>
    <name evidence="5" type="ORF">HXX08_19630</name>
    <name evidence="6" type="ORF">OZ401_003608</name>
</gene>
<dbReference type="Proteomes" id="UP000521676">
    <property type="component" value="Unassembled WGS sequence"/>
</dbReference>
<evidence type="ECO:0000313" key="5">
    <source>
        <dbReference type="EMBL" id="NWJ48072.1"/>
    </source>
</evidence>
<evidence type="ECO:0000313" key="7">
    <source>
        <dbReference type="Proteomes" id="UP000521676"/>
    </source>
</evidence>
<dbReference type="PANTHER" id="PTHR41710">
    <property type="entry name" value="GLYCOSYL TRANSFERASE, FAMILY 39"/>
    <property type="match status" value="1"/>
</dbReference>
<feature type="transmembrane region" description="Helical" evidence="3">
    <location>
        <begin position="544"/>
        <end position="561"/>
    </location>
</feature>
<dbReference type="Pfam" id="PF13231">
    <property type="entry name" value="PMT_2"/>
    <property type="match status" value="1"/>
</dbReference>
<keyword evidence="3" id="KW-0472">Membrane</keyword>
<feature type="repeat" description="NHL" evidence="2">
    <location>
        <begin position="1097"/>
        <end position="1140"/>
    </location>
</feature>
<feature type="transmembrane region" description="Helical" evidence="3">
    <location>
        <begin position="372"/>
        <end position="394"/>
    </location>
</feature>
<evidence type="ECO:0000259" key="4">
    <source>
        <dbReference type="Pfam" id="PF13231"/>
    </source>
</evidence>
<keyword evidence="3" id="KW-1133">Transmembrane helix</keyword>
<feature type="transmembrane region" description="Helical" evidence="3">
    <location>
        <begin position="140"/>
        <end position="160"/>
    </location>
</feature>
<protein>
    <submittedName>
        <fullName evidence="5">TIGR03663 family protein</fullName>
    </submittedName>
</protein>
<feature type="transmembrane region" description="Helical" evidence="3">
    <location>
        <begin position="514"/>
        <end position="538"/>
    </location>
</feature>
<proteinExistence type="predicted"/>
<dbReference type="CDD" id="cd05819">
    <property type="entry name" value="NHL"/>
    <property type="match status" value="1"/>
</dbReference>
<dbReference type="Gene3D" id="2.120.10.30">
    <property type="entry name" value="TolB, C-terminal domain"/>
    <property type="match status" value="3"/>
</dbReference>
<evidence type="ECO:0000256" key="2">
    <source>
        <dbReference type="PROSITE-ProRule" id="PRU00504"/>
    </source>
</evidence>
<feature type="transmembrane region" description="Helical" evidence="3">
    <location>
        <begin position="31"/>
        <end position="53"/>
    </location>
</feature>
<feature type="domain" description="Glycosyltransferase RgtA/B/C/D-like" evidence="4">
    <location>
        <begin position="92"/>
        <end position="209"/>
    </location>
</feature>
<feature type="transmembrane region" description="Helical" evidence="3">
    <location>
        <begin position="166"/>
        <end position="183"/>
    </location>
</feature>
<feature type="repeat" description="NHL" evidence="2">
    <location>
        <begin position="1007"/>
        <end position="1035"/>
    </location>
</feature>
<dbReference type="Pfam" id="PF01436">
    <property type="entry name" value="NHL"/>
    <property type="match status" value="2"/>
</dbReference>
<dbReference type="InterPro" id="IPR019962">
    <property type="entry name" value="CHP03663"/>
</dbReference>
<keyword evidence="1" id="KW-0677">Repeat</keyword>